<keyword evidence="1" id="KW-0547">Nucleotide-binding</keyword>
<reference evidence="3" key="1">
    <citation type="submission" date="2023-05" db="EMBL/GenBank/DDBJ databases">
        <title>Nepenthes gracilis genome sequencing.</title>
        <authorList>
            <person name="Fukushima K."/>
        </authorList>
    </citation>
    <scope>NUCLEOTIDE SEQUENCE</scope>
    <source>
        <strain evidence="3">SING2019-196</strain>
    </source>
</reference>
<dbReference type="InterPro" id="IPR045274">
    <property type="entry name" value="WAK-like"/>
</dbReference>
<dbReference type="EMBL" id="BSYO01000001">
    <property type="protein sequence ID" value="GMG99917.1"/>
    <property type="molecule type" value="Genomic_DNA"/>
</dbReference>
<dbReference type="GO" id="GO:0005886">
    <property type="term" value="C:plasma membrane"/>
    <property type="evidence" value="ECO:0007669"/>
    <property type="project" value="TreeGrafter"/>
</dbReference>
<organism evidence="3 4">
    <name type="scientific">Nepenthes gracilis</name>
    <name type="common">Slender pitcher plant</name>
    <dbReference type="NCBI Taxonomy" id="150966"/>
    <lineage>
        <taxon>Eukaryota</taxon>
        <taxon>Viridiplantae</taxon>
        <taxon>Streptophyta</taxon>
        <taxon>Embryophyta</taxon>
        <taxon>Tracheophyta</taxon>
        <taxon>Spermatophyta</taxon>
        <taxon>Magnoliopsida</taxon>
        <taxon>eudicotyledons</taxon>
        <taxon>Gunneridae</taxon>
        <taxon>Pentapetalae</taxon>
        <taxon>Caryophyllales</taxon>
        <taxon>Nepenthaceae</taxon>
        <taxon>Nepenthes</taxon>
    </lineage>
</organism>
<dbReference type="PANTHER" id="PTHR27005:SF521">
    <property type="entry name" value="WALL-ASSOCIATED RECEPTOR KINASE-LIKE 6"/>
    <property type="match status" value="1"/>
</dbReference>
<protein>
    <submittedName>
        <fullName evidence="3">Uncharacterized protein</fullName>
    </submittedName>
</protein>
<accession>A0AAD3P7R4</accession>
<dbReference type="GO" id="GO:0005524">
    <property type="term" value="F:ATP binding"/>
    <property type="evidence" value="ECO:0007669"/>
    <property type="project" value="UniProtKB-KW"/>
</dbReference>
<evidence type="ECO:0000313" key="4">
    <source>
        <dbReference type="Proteomes" id="UP001279734"/>
    </source>
</evidence>
<dbReference type="Proteomes" id="UP001279734">
    <property type="component" value="Unassembled WGS sequence"/>
</dbReference>
<proteinExistence type="predicted"/>
<evidence type="ECO:0000256" key="1">
    <source>
        <dbReference type="ARBA" id="ARBA00022741"/>
    </source>
</evidence>
<dbReference type="Gene3D" id="1.10.510.10">
    <property type="entry name" value="Transferase(Phosphotransferase) domain 1"/>
    <property type="match status" value="1"/>
</dbReference>
<evidence type="ECO:0000313" key="3">
    <source>
        <dbReference type="EMBL" id="GMG99917.1"/>
    </source>
</evidence>
<dbReference type="GO" id="GO:0007166">
    <property type="term" value="P:cell surface receptor signaling pathway"/>
    <property type="evidence" value="ECO:0007669"/>
    <property type="project" value="InterPro"/>
</dbReference>
<dbReference type="PANTHER" id="PTHR27005">
    <property type="entry name" value="WALL-ASSOCIATED RECEPTOR KINASE-LIKE 21"/>
    <property type="match status" value="1"/>
</dbReference>
<keyword evidence="2" id="KW-0067">ATP-binding</keyword>
<dbReference type="GO" id="GO:0004674">
    <property type="term" value="F:protein serine/threonine kinase activity"/>
    <property type="evidence" value="ECO:0007669"/>
    <property type="project" value="TreeGrafter"/>
</dbReference>
<dbReference type="AlphaFoldDB" id="A0AAD3P7R4"/>
<evidence type="ECO:0000256" key="2">
    <source>
        <dbReference type="ARBA" id="ARBA00022840"/>
    </source>
</evidence>
<sequence length="113" mass="12783">MIEDSRLLDILDRQLLQEGKKEDLWVVANLAKQCLNLNGKLRPTMKELAMALESIRSIHVPHLAQLTFPNNSDDAVTEMSDVRNGGSLNFRSMPLVDYDSCSSYEQTVLFNTL</sequence>
<keyword evidence="4" id="KW-1185">Reference proteome</keyword>
<gene>
    <name evidence="3" type="ORF">Nepgr_001757</name>
</gene>
<name>A0AAD3P7R4_NEPGR</name>
<comment type="caution">
    <text evidence="3">The sequence shown here is derived from an EMBL/GenBank/DDBJ whole genome shotgun (WGS) entry which is preliminary data.</text>
</comment>